<name>A0ABU1DKJ9_9HYPH</name>
<evidence type="ECO:0000313" key="4">
    <source>
        <dbReference type="Proteomes" id="UP001181622"/>
    </source>
</evidence>
<evidence type="ECO:0000256" key="1">
    <source>
        <dbReference type="SAM" id="Coils"/>
    </source>
</evidence>
<feature type="chain" id="PRO_5046667012" evidence="2">
    <location>
        <begin position="28"/>
        <end position="149"/>
    </location>
</feature>
<comment type="caution">
    <text evidence="3">The sequence shown here is derived from an EMBL/GenBank/DDBJ whole genome shotgun (WGS) entry which is preliminary data.</text>
</comment>
<keyword evidence="2" id="KW-0732">Signal</keyword>
<keyword evidence="4" id="KW-1185">Reference proteome</keyword>
<accession>A0ABU1DKJ9</accession>
<dbReference type="RefSeq" id="WP_309394594.1">
    <property type="nucleotide sequence ID" value="NZ_JADBEO010000063.1"/>
</dbReference>
<feature type="coiled-coil region" evidence="1">
    <location>
        <begin position="81"/>
        <end position="144"/>
    </location>
</feature>
<proteinExistence type="predicted"/>
<protein>
    <submittedName>
        <fullName evidence="3">Uncharacterized protein</fullName>
    </submittedName>
</protein>
<dbReference type="Proteomes" id="UP001181622">
    <property type="component" value="Unassembled WGS sequence"/>
</dbReference>
<dbReference type="EMBL" id="JADBEO010000063">
    <property type="protein sequence ID" value="MDR4308657.1"/>
    <property type="molecule type" value="Genomic_DNA"/>
</dbReference>
<evidence type="ECO:0000313" key="3">
    <source>
        <dbReference type="EMBL" id="MDR4308657.1"/>
    </source>
</evidence>
<gene>
    <name evidence="3" type="ORF">IHQ68_18710</name>
</gene>
<keyword evidence="1" id="KW-0175">Coiled coil</keyword>
<organism evidence="3 4">
    <name type="scientific">Chelatococcus sambhunathii</name>
    <dbReference type="NCBI Taxonomy" id="363953"/>
    <lineage>
        <taxon>Bacteria</taxon>
        <taxon>Pseudomonadati</taxon>
        <taxon>Pseudomonadota</taxon>
        <taxon>Alphaproteobacteria</taxon>
        <taxon>Hyphomicrobiales</taxon>
        <taxon>Chelatococcaceae</taxon>
        <taxon>Chelatococcus</taxon>
    </lineage>
</organism>
<sequence length="149" mass="15339">MTRCLLAAAALAAVLVAVLGPAGAVRAQSPAAGERYELKPIEGGFLRLDRETGLTALCKPSGDGYACRPSAEGRSADAAMIAALEARVAALEAKVKALSGDPATGKPADPTLSLPSDEQVDRVAGFLERALKRLKKIAEEAQKDDAGKL</sequence>
<feature type="signal peptide" evidence="2">
    <location>
        <begin position="1"/>
        <end position="27"/>
    </location>
</feature>
<evidence type="ECO:0000256" key="2">
    <source>
        <dbReference type="SAM" id="SignalP"/>
    </source>
</evidence>
<reference evidence="3" key="1">
    <citation type="submission" date="2020-10" db="EMBL/GenBank/DDBJ databases">
        <authorList>
            <person name="Abbas A."/>
            <person name="Razzaq R."/>
            <person name="Waqas M."/>
            <person name="Abbas N."/>
            <person name="Nielsen T.K."/>
            <person name="Hansen L.H."/>
            <person name="Hussain S."/>
            <person name="Shahid M."/>
        </authorList>
    </citation>
    <scope>NUCLEOTIDE SEQUENCE</scope>
    <source>
        <strain evidence="3">S14</strain>
    </source>
</reference>